<name>A0A7X6PMW2_9CORY</name>
<evidence type="ECO:0000313" key="2">
    <source>
        <dbReference type="EMBL" id="NLA55845.1"/>
    </source>
</evidence>
<protein>
    <submittedName>
        <fullName evidence="2">ATP-binding protein</fullName>
    </submittedName>
</protein>
<sequence>MDADTALRIISGGETLTVEFKRRRSSQDLNDRKLVEAVACMANGQGGHIFIGVENDGTVSGT</sequence>
<comment type="caution">
    <text evidence="2">The sequence shown here is derived from an EMBL/GenBank/DDBJ whole genome shotgun (WGS) entry which is preliminary data.</text>
</comment>
<feature type="domain" description="Schlafen AlbA-2" evidence="1">
    <location>
        <begin position="14"/>
        <end position="62"/>
    </location>
</feature>
<dbReference type="InterPro" id="IPR038461">
    <property type="entry name" value="Schlafen_AlbA_2_dom_sf"/>
</dbReference>
<dbReference type="GO" id="GO:0005524">
    <property type="term" value="F:ATP binding"/>
    <property type="evidence" value="ECO:0007669"/>
    <property type="project" value="UniProtKB-KW"/>
</dbReference>
<dbReference type="Pfam" id="PF04326">
    <property type="entry name" value="SLFN_AlbA_2"/>
    <property type="match status" value="1"/>
</dbReference>
<evidence type="ECO:0000313" key="3">
    <source>
        <dbReference type="Proteomes" id="UP000557899"/>
    </source>
</evidence>
<keyword evidence="2" id="KW-0067">ATP-binding</keyword>
<dbReference type="Proteomes" id="UP000557899">
    <property type="component" value="Unassembled WGS sequence"/>
</dbReference>
<proteinExistence type="predicted"/>
<keyword evidence="2" id="KW-0547">Nucleotide-binding</keyword>
<reference evidence="2 3" key="1">
    <citation type="journal article" date="2020" name="Biotechnol. Biofuels">
        <title>New insights from the biogas microbiome by comprehensive genome-resolved metagenomics of nearly 1600 species originating from multiple anaerobic digesters.</title>
        <authorList>
            <person name="Campanaro S."/>
            <person name="Treu L."/>
            <person name="Rodriguez-R L.M."/>
            <person name="Kovalovszki A."/>
            <person name="Ziels R.M."/>
            <person name="Maus I."/>
            <person name="Zhu X."/>
            <person name="Kougias P.G."/>
            <person name="Basile A."/>
            <person name="Luo G."/>
            <person name="Schluter A."/>
            <person name="Konstantinidis K.T."/>
            <person name="Angelidaki I."/>
        </authorList>
    </citation>
    <scope>NUCLEOTIDE SEQUENCE [LARGE SCALE GENOMIC DNA]</scope>
    <source>
        <strain evidence="2">AS15tlH2ME_198</strain>
    </source>
</reference>
<dbReference type="InterPro" id="IPR007421">
    <property type="entry name" value="Schlafen_AlbA_2_dom"/>
</dbReference>
<dbReference type="Gene3D" id="3.30.950.30">
    <property type="entry name" value="Schlafen, AAA domain"/>
    <property type="match status" value="1"/>
</dbReference>
<dbReference type="AlphaFoldDB" id="A0A7X6PMW2"/>
<dbReference type="EMBL" id="JAAZHI010000129">
    <property type="protein sequence ID" value="NLA55845.1"/>
    <property type="molecule type" value="Genomic_DNA"/>
</dbReference>
<organism evidence="2 3">
    <name type="scientific">Corynebacterium humireducens</name>
    <dbReference type="NCBI Taxonomy" id="1223514"/>
    <lineage>
        <taxon>Bacteria</taxon>
        <taxon>Bacillati</taxon>
        <taxon>Actinomycetota</taxon>
        <taxon>Actinomycetes</taxon>
        <taxon>Mycobacteriales</taxon>
        <taxon>Corynebacteriaceae</taxon>
        <taxon>Corynebacterium</taxon>
    </lineage>
</organism>
<accession>A0A7X6PMW2</accession>
<evidence type="ECO:0000259" key="1">
    <source>
        <dbReference type="Pfam" id="PF04326"/>
    </source>
</evidence>
<gene>
    <name evidence="2" type="ORF">GX859_06040</name>
</gene>